<organism evidence="2 3">
    <name type="scientific">Corynebacterium variabile</name>
    <dbReference type="NCBI Taxonomy" id="1727"/>
    <lineage>
        <taxon>Bacteria</taxon>
        <taxon>Bacillati</taxon>
        <taxon>Actinomycetota</taxon>
        <taxon>Actinomycetes</taxon>
        <taxon>Mycobacteriales</taxon>
        <taxon>Corynebacteriaceae</taxon>
        <taxon>Corynebacterium</taxon>
    </lineage>
</organism>
<dbReference type="EMBL" id="FAUH01000027">
    <property type="protein sequence ID" value="CUU67485.1"/>
    <property type="molecule type" value="Genomic_DNA"/>
</dbReference>
<keyword evidence="1" id="KW-0732">Signal</keyword>
<evidence type="ECO:0000313" key="3">
    <source>
        <dbReference type="Proteomes" id="UP000182498"/>
    </source>
</evidence>
<dbReference type="AlphaFoldDB" id="A0A125T5A8"/>
<reference evidence="3" key="1">
    <citation type="submission" date="2015-11" db="EMBL/GenBank/DDBJ databases">
        <authorList>
            <person name="Dugat-Bony E."/>
        </authorList>
    </citation>
    <scope>NUCLEOTIDE SEQUENCE [LARGE SCALE GENOMIC DNA]</scope>
    <source>
        <strain evidence="3">Mu292</strain>
    </source>
</reference>
<dbReference type="RefSeq" id="WP_014008751.1">
    <property type="nucleotide sequence ID" value="NZ_FAUH01000027.1"/>
</dbReference>
<name>A0A125T5A8_9CORY</name>
<dbReference type="PROSITE" id="PS51318">
    <property type="entry name" value="TAT"/>
    <property type="match status" value="1"/>
</dbReference>
<evidence type="ECO:0008006" key="4">
    <source>
        <dbReference type="Google" id="ProtNLM"/>
    </source>
</evidence>
<accession>A0A125T5A8</accession>
<proteinExistence type="predicted"/>
<evidence type="ECO:0000256" key="1">
    <source>
        <dbReference type="SAM" id="SignalP"/>
    </source>
</evidence>
<dbReference type="OrthoDB" id="4412371at2"/>
<gene>
    <name evidence="2" type="ORF">CVAR292_02848</name>
</gene>
<dbReference type="InterPro" id="IPR006311">
    <property type="entry name" value="TAT_signal"/>
</dbReference>
<feature type="chain" id="PRO_5007180259" description="Secreted protein" evidence="1">
    <location>
        <begin position="40"/>
        <end position="110"/>
    </location>
</feature>
<protein>
    <recommendedName>
        <fullName evidence="4">Secreted protein</fullName>
    </recommendedName>
</protein>
<sequence length="110" mass="11420">MTDLNSSRPSALRRWATRGAVAVAGLGIIAGAMAPAASAAPAAGSNKATMCSWQNDVRVGPVHGGRTQGDCRVYPGQELWSTNGGRNIISLGQVILPGGINYSAWVDKVW</sequence>
<keyword evidence="3" id="KW-1185">Reference proteome</keyword>
<dbReference type="Proteomes" id="UP000182498">
    <property type="component" value="Unassembled WGS sequence"/>
</dbReference>
<evidence type="ECO:0000313" key="2">
    <source>
        <dbReference type="EMBL" id="CUU67485.1"/>
    </source>
</evidence>
<feature type="signal peptide" evidence="1">
    <location>
        <begin position="1"/>
        <end position="39"/>
    </location>
</feature>